<reference evidence="3 4" key="1">
    <citation type="submission" date="2018-01" db="EMBL/GenBank/DDBJ databases">
        <title>Whole genome sequencing of Histamine producing bacteria.</title>
        <authorList>
            <person name="Butler K."/>
        </authorList>
    </citation>
    <scope>NUCLEOTIDE SEQUENCE [LARGE SCALE GENOMIC DNA]</scope>
    <source>
        <strain evidence="3 4">DSM 24669</strain>
    </source>
</reference>
<comment type="caution">
    <text evidence="3">The sequence shown here is derived from an EMBL/GenBank/DDBJ whole genome shotgun (WGS) entry which is preliminary data.</text>
</comment>
<organism evidence="3 4">
    <name type="scientific">Photobacterium swingsii</name>
    <dbReference type="NCBI Taxonomy" id="680026"/>
    <lineage>
        <taxon>Bacteria</taxon>
        <taxon>Pseudomonadati</taxon>
        <taxon>Pseudomonadota</taxon>
        <taxon>Gammaproteobacteria</taxon>
        <taxon>Vibrionales</taxon>
        <taxon>Vibrionaceae</taxon>
        <taxon>Photobacterium</taxon>
    </lineage>
</organism>
<evidence type="ECO:0000256" key="2">
    <source>
        <dbReference type="SAM" id="Phobius"/>
    </source>
</evidence>
<name>A0A0J8V774_9GAMM</name>
<feature type="transmembrane region" description="Helical" evidence="2">
    <location>
        <begin position="41"/>
        <end position="67"/>
    </location>
</feature>
<evidence type="ECO:0000313" key="4">
    <source>
        <dbReference type="Proteomes" id="UP000240481"/>
    </source>
</evidence>
<keyword evidence="2" id="KW-0812">Transmembrane</keyword>
<sequence length="70" mass="7726">MDKTIDMPTNSRQETKSLDKGALPQSKLKATLSLILSQGKYFIALMGLIAGSKLSVWLPLALTQLYLKVF</sequence>
<protein>
    <submittedName>
        <fullName evidence="3">Uncharacterized protein</fullName>
    </submittedName>
</protein>
<dbReference type="RefSeq" id="WP_048900157.1">
    <property type="nucleotide sequence ID" value="NZ_AP024853.1"/>
</dbReference>
<dbReference type="OrthoDB" id="9940553at2"/>
<keyword evidence="2" id="KW-0472">Membrane</keyword>
<dbReference type="AlphaFoldDB" id="A0A0J8V774"/>
<dbReference type="EMBL" id="PYLZ01000010">
    <property type="protein sequence ID" value="PSW23062.1"/>
    <property type="molecule type" value="Genomic_DNA"/>
</dbReference>
<dbReference type="STRING" id="680026.AB733_18785"/>
<gene>
    <name evidence="3" type="ORF">C9I94_17970</name>
</gene>
<dbReference type="Proteomes" id="UP000240481">
    <property type="component" value="Unassembled WGS sequence"/>
</dbReference>
<evidence type="ECO:0000256" key="1">
    <source>
        <dbReference type="SAM" id="MobiDB-lite"/>
    </source>
</evidence>
<keyword evidence="2" id="KW-1133">Transmembrane helix</keyword>
<keyword evidence="4" id="KW-1185">Reference proteome</keyword>
<evidence type="ECO:0000313" key="3">
    <source>
        <dbReference type="EMBL" id="PSW23062.1"/>
    </source>
</evidence>
<proteinExistence type="predicted"/>
<accession>A0A0J8V774</accession>
<feature type="region of interest" description="Disordered" evidence="1">
    <location>
        <begin position="1"/>
        <end position="22"/>
    </location>
</feature>